<dbReference type="SUPFAM" id="SSF69047">
    <property type="entry name" value="Hypothetical protein YjbJ"/>
    <property type="match status" value="1"/>
</dbReference>
<evidence type="ECO:0000313" key="3">
    <source>
        <dbReference type="EMBL" id="MDO1447068.1"/>
    </source>
</evidence>
<comment type="caution">
    <text evidence="3">The sequence shown here is derived from an EMBL/GenBank/DDBJ whole genome shotgun (WGS) entry which is preliminary data.</text>
</comment>
<protein>
    <submittedName>
        <fullName evidence="3">CsbD family protein</fullName>
    </submittedName>
</protein>
<gene>
    <name evidence="3" type="ORF">Q0590_12440</name>
</gene>
<dbReference type="EMBL" id="JAUKPO010000006">
    <property type="protein sequence ID" value="MDO1447068.1"/>
    <property type="molecule type" value="Genomic_DNA"/>
</dbReference>
<dbReference type="InterPro" id="IPR008462">
    <property type="entry name" value="CsbD"/>
</dbReference>
<dbReference type="Proteomes" id="UP001168528">
    <property type="component" value="Unassembled WGS sequence"/>
</dbReference>
<organism evidence="3 4">
    <name type="scientific">Rhodocytophaga aerolata</name>
    <dbReference type="NCBI Taxonomy" id="455078"/>
    <lineage>
        <taxon>Bacteria</taxon>
        <taxon>Pseudomonadati</taxon>
        <taxon>Bacteroidota</taxon>
        <taxon>Cytophagia</taxon>
        <taxon>Cytophagales</taxon>
        <taxon>Rhodocytophagaceae</taxon>
        <taxon>Rhodocytophaga</taxon>
    </lineage>
</organism>
<evidence type="ECO:0000313" key="4">
    <source>
        <dbReference type="Proteomes" id="UP001168528"/>
    </source>
</evidence>
<dbReference type="RefSeq" id="WP_302037872.1">
    <property type="nucleotide sequence ID" value="NZ_JAUKPO010000006.1"/>
</dbReference>
<evidence type="ECO:0000256" key="1">
    <source>
        <dbReference type="ARBA" id="ARBA00009129"/>
    </source>
</evidence>
<reference evidence="3" key="1">
    <citation type="submission" date="2023-07" db="EMBL/GenBank/DDBJ databases">
        <title>The genome sequence of Rhodocytophaga aerolata KACC 12507.</title>
        <authorList>
            <person name="Zhang X."/>
        </authorList>
    </citation>
    <scope>NUCLEOTIDE SEQUENCE</scope>
    <source>
        <strain evidence="3">KACC 12507</strain>
    </source>
</reference>
<sequence length="66" mass="7890">MDELNLKGSWNELKGKLKQKYADLTDDDLLYEEGREDELYGRLQNRIGKSREAIREEVRSLQRDNF</sequence>
<feature type="domain" description="CsbD-like" evidence="2">
    <location>
        <begin position="6"/>
        <end position="55"/>
    </location>
</feature>
<dbReference type="PANTHER" id="PTHR34977">
    <property type="entry name" value="UPF0337 PROTEIN YJBJ"/>
    <property type="match status" value="1"/>
</dbReference>
<dbReference type="InterPro" id="IPR036629">
    <property type="entry name" value="YjbJ_sf"/>
</dbReference>
<keyword evidence="4" id="KW-1185">Reference proteome</keyword>
<dbReference type="PANTHER" id="PTHR34977:SF1">
    <property type="entry name" value="UPF0337 PROTEIN YJBJ"/>
    <property type="match status" value="1"/>
</dbReference>
<dbReference type="Pfam" id="PF05532">
    <property type="entry name" value="CsbD"/>
    <property type="match status" value="1"/>
</dbReference>
<dbReference type="InterPro" id="IPR050423">
    <property type="entry name" value="UPF0337_stress_rsp"/>
</dbReference>
<evidence type="ECO:0000259" key="2">
    <source>
        <dbReference type="Pfam" id="PF05532"/>
    </source>
</evidence>
<proteinExistence type="inferred from homology"/>
<accession>A0ABT8R747</accession>
<comment type="similarity">
    <text evidence="1">Belongs to the UPF0337 (CsbD) family.</text>
</comment>
<dbReference type="Gene3D" id="1.10.1470.10">
    <property type="entry name" value="YjbJ"/>
    <property type="match status" value="1"/>
</dbReference>
<name>A0ABT8R747_9BACT</name>